<reference evidence="1 2" key="1">
    <citation type="submission" date="2018-02" db="EMBL/GenBank/DDBJ databases">
        <title>Complete genome of the streamlined marine actinobacterium Pontimonas salivibrio CL-TW6 adapted to coastal planktonic lifestype.</title>
        <authorList>
            <person name="Cho B.C."/>
            <person name="Hardies S.C."/>
            <person name="Jang G.I."/>
            <person name="Hwang C.Y."/>
        </authorList>
    </citation>
    <scope>NUCLEOTIDE SEQUENCE [LARGE SCALE GENOMIC DNA]</scope>
    <source>
        <strain evidence="1 2">CL-TW6</strain>
    </source>
</reference>
<organism evidence="1 2">
    <name type="scientific">Pontimonas salivibrio</name>
    <dbReference type="NCBI Taxonomy" id="1159327"/>
    <lineage>
        <taxon>Bacteria</taxon>
        <taxon>Bacillati</taxon>
        <taxon>Actinomycetota</taxon>
        <taxon>Actinomycetes</taxon>
        <taxon>Micrococcales</taxon>
        <taxon>Microbacteriaceae</taxon>
        <taxon>Pontimonas</taxon>
    </lineage>
</organism>
<protein>
    <submittedName>
        <fullName evidence="1">HIRAN domain-containing protein</fullName>
    </submittedName>
</protein>
<dbReference type="AlphaFoldDB" id="A0A2L2BRH7"/>
<dbReference type="OrthoDB" id="5196645at2"/>
<keyword evidence="2" id="KW-1185">Reference proteome</keyword>
<evidence type="ECO:0000313" key="1">
    <source>
        <dbReference type="EMBL" id="AVG24260.1"/>
    </source>
</evidence>
<dbReference type="KEGG" id="psai:C3B54_111314"/>
<dbReference type="Proteomes" id="UP000243077">
    <property type="component" value="Chromosome"/>
</dbReference>
<accession>A0A2L2BRH7</accession>
<evidence type="ECO:0000313" key="2">
    <source>
        <dbReference type="Proteomes" id="UP000243077"/>
    </source>
</evidence>
<sequence length="380" mass="42009">MEVFWFLMFFGGVVASVYFFGSRGLRNRAITTGAESNASILTKLANELPLQKHADFQFRPGEHLVWVQKNVNLIESRQAPRISRRSADAFTVALAKGFFYTAASGTSISPEPGDVLRIIDSGRVTFTNMRVMFIGKHHSREWDMAKLVGWNADNGGQLMMATSNRKRMSGVALADPTNGLAPSVAFDLAGIAQEEGWEAARLESRRGAEAARAQSRIVHENPWASTERLQELIEQAENRRLKAVDDDERAKSLTVESPPQPTISEIEVVGQQFQRSNLEKLRRDFRAGEAFDYIVEAELVQEPENDHSPSGRAVAVLVKGLKVGYVPEWLALRVFQALDSVGGRATLPGSLRLSSEAKDSTEARLTLSIDSRLPINPETA</sequence>
<dbReference type="RefSeq" id="WP_104913764.1">
    <property type="nucleotide sequence ID" value="NZ_CP026923.1"/>
</dbReference>
<proteinExistence type="predicted"/>
<name>A0A2L2BRH7_9MICO</name>
<dbReference type="Gene3D" id="3.30.70.2330">
    <property type="match status" value="1"/>
</dbReference>
<gene>
    <name evidence="1" type="ORF">C3B54_111314</name>
</gene>
<dbReference type="EMBL" id="CP026923">
    <property type="protein sequence ID" value="AVG24260.1"/>
    <property type="molecule type" value="Genomic_DNA"/>
</dbReference>